<accession>A0ABR8LKK5</accession>
<feature type="transmembrane region" description="Helical" evidence="1">
    <location>
        <begin position="67"/>
        <end position="90"/>
    </location>
</feature>
<protein>
    <submittedName>
        <fullName evidence="2">Uncharacterized protein</fullName>
    </submittedName>
</protein>
<dbReference type="RefSeq" id="WP_191025924.1">
    <property type="nucleotide sequence ID" value="NZ_JABBXD010000008.1"/>
</dbReference>
<evidence type="ECO:0000313" key="2">
    <source>
        <dbReference type="EMBL" id="MBD3586726.1"/>
    </source>
</evidence>
<evidence type="ECO:0000256" key="1">
    <source>
        <dbReference type="SAM" id="Phobius"/>
    </source>
</evidence>
<dbReference type="EMBL" id="JABBXD010000008">
    <property type="protein sequence ID" value="MBD3586726.1"/>
    <property type="molecule type" value="Genomic_DNA"/>
</dbReference>
<keyword evidence="1" id="KW-0472">Membrane</keyword>
<keyword evidence="1" id="KW-1133">Transmembrane helix</keyword>
<comment type="caution">
    <text evidence="2">The sequence shown here is derived from an EMBL/GenBank/DDBJ whole genome shotgun (WGS) entry which is preliminary data.</text>
</comment>
<dbReference type="Proteomes" id="UP000624419">
    <property type="component" value="Unassembled WGS sequence"/>
</dbReference>
<name>A0ABR8LKK5_9ALTE</name>
<reference evidence="2 3" key="1">
    <citation type="submission" date="2020-04" db="EMBL/GenBank/DDBJ databases">
        <title>Salinimonas sp. HHU 13199.</title>
        <authorList>
            <person name="Cui X."/>
            <person name="Zhang D."/>
        </authorList>
    </citation>
    <scope>NUCLEOTIDE SEQUENCE [LARGE SCALE GENOMIC DNA]</scope>
    <source>
        <strain evidence="2 3">HHU 13199</strain>
    </source>
</reference>
<organism evidence="2 3">
    <name type="scientific">Salinimonas profundi</name>
    <dbReference type="NCBI Taxonomy" id="2729140"/>
    <lineage>
        <taxon>Bacteria</taxon>
        <taxon>Pseudomonadati</taxon>
        <taxon>Pseudomonadota</taxon>
        <taxon>Gammaproteobacteria</taxon>
        <taxon>Alteromonadales</taxon>
        <taxon>Alteromonadaceae</taxon>
        <taxon>Alteromonas/Salinimonas group</taxon>
        <taxon>Salinimonas</taxon>
    </lineage>
</organism>
<sequence>MTVQHHWPVIVGLIATGIGVVTFSAHWHLWAYFEGPLPGYEILLLPGNMMLRYVWHPLLTEELSLTVKLVLLFTSQFFVVTLMCYVLSVVNRLKERCSRR</sequence>
<proteinExistence type="predicted"/>
<keyword evidence="3" id="KW-1185">Reference proteome</keyword>
<feature type="transmembrane region" description="Helical" evidence="1">
    <location>
        <begin position="6"/>
        <end position="25"/>
    </location>
</feature>
<keyword evidence="1" id="KW-0812">Transmembrane</keyword>
<gene>
    <name evidence="2" type="ORF">HHX48_13340</name>
</gene>
<evidence type="ECO:0000313" key="3">
    <source>
        <dbReference type="Proteomes" id="UP000624419"/>
    </source>
</evidence>